<dbReference type="AlphaFoldDB" id="A0A915PIY1"/>
<name>A0A915PIY1_9BILA</name>
<dbReference type="WBParaSite" id="sdigi.contig1100.g10183.t1">
    <property type="protein sequence ID" value="sdigi.contig1100.g10183.t1"/>
    <property type="gene ID" value="sdigi.contig1100.g10183"/>
</dbReference>
<evidence type="ECO:0000313" key="2">
    <source>
        <dbReference type="WBParaSite" id="sdigi.contig1100.g10183.t1"/>
    </source>
</evidence>
<proteinExistence type="predicted"/>
<accession>A0A915PIY1</accession>
<reference evidence="2" key="1">
    <citation type="submission" date="2022-11" db="UniProtKB">
        <authorList>
            <consortium name="WormBaseParasite"/>
        </authorList>
    </citation>
    <scope>IDENTIFICATION</scope>
</reference>
<keyword evidence="1" id="KW-1185">Reference proteome</keyword>
<protein>
    <submittedName>
        <fullName evidence="2">Uncharacterized protein</fullName>
    </submittedName>
</protein>
<evidence type="ECO:0000313" key="1">
    <source>
        <dbReference type="Proteomes" id="UP000887581"/>
    </source>
</evidence>
<dbReference type="Proteomes" id="UP000887581">
    <property type="component" value="Unplaced"/>
</dbReference>
<sequence length="62" mass="7335">MISELFETGSERRNACDNESVKIRRAELALCASPLPSREQLEVFQELMEHQRELEREQENEE</sequence>
<organism evidence="1 2">
    <name type="scientific">Setaria digitata</name>
    <dbReference type="NCBI Taxonomy" id="48799"/>
    <lineage>
        <taxon>Eukaryota</taxon>
        <taxon>Metazoa</taxon>
        <taxon>Ecdysozoa</taxon>
        <taxon>Nematoda</taxon>
        <taxon>Chromadorea</taxon>
        <taxon>Rhabditida</taxon>
        <taxon>Spirurina</taxon>
        <taxon>Spiruromorpha</taxon>
        <taxon>Filarioidea</taxon>
        <taxon>Setariidae</taxon>
        <taxon>Setaria</taxon>
    </lineage>
</organism>